<keyword evidence="2" id="KW-1185">Reference proteome</keyword>
<protein>
    <submittedName>
        <fullName evidence="1">Uncharacterized protein</fullName>
    </submittedName>
</protein>
<name>A0ABZ1VQE9_9ACTN</name>
<reference evidence="1" key="1">
    <citation type="submission" date="2022-10" db="EMBL/GenBank/DDBJ databases">
        <title>The complete genomes of actinobacterial strains from the NBC collection.</title>
        <authorList>
            <person name="Joergensen T.S."/>
            <person name="Alvarez Arevalo M."/>
            <person name="Sterndorff E.B."/>
            <person name="Faurdal D."/>
            <person name="Vuksanovic O."/>
            <person name="Mourched A.-S."/>
            <person name="Charusanti P."/>
            <person name="Shaw S."/>
            <person name="Blin K."/>
            <person name="Weber T."/>
        </authorList>
    </citation>
    <scope>NUCLEOTIDE SEQUENCE</scope>
    <source>
        <strain evidence="1">NBC_01256</strain>
    </source>
</reference>
<organism evidence="1 2">
    <name type="scientific">Streptomyces caniferus</name>
    <dbReference type="NCBI Taxonomy" id="285557"/>
    <lineage>
        <taxon>Bacteria</taxon>
        <taxon>Bacillati</taxon>
        <taxon>Actinomycetota</taxon>
        <taxon>Actinomycetes</taxon>
        <taxon>Kitasatosporales</taxon>
        <taxon>Streptomycetaceae</taxon>
        <taxon>Streptomyces</taxon>
    </lineage>
</organism>
<gene>
    <name evidence="1" type="ORF">OG727_26475</name>
</gene>
<sequence length="91" mass="10198">MRQEGDVSVESSRVWTHENGAEVHPDRLSRRFARLVELSGLPPVRLTACVTSPPPSRSVLCRPVRLPRQEDLPAVLQLGVERRHEAGSPRI</sequence>
<accession>A0ABZ1VQE9</accession>
<dbReference type="RefSeq" id="WP_328687534.1">
    <property type="nucleotide sequence ID" value="NZ_CP108005.1"/>
</dbReference>
<evidence type="ECO:0000313" key="2">
    <source>
        <dbReference type="Proteomes" id="UP001432292"/>
    </source>
</evidence>
<dbReference type="Proteomes" id="UP001432292">
    <property type="component" value="Chromosome"/>
</dbReference>
<evidence type="ECO:0000313" key="1">
    <source>
        <dbReference type="EMBL" id="WUS25535.1"/>
    </source>
</evidence>
<proteinExistence type="predicted"/>
<dbReference type="EMBL" id="CP108473">
    <property type="protein sequence ID" value="WUS25535.1"/>
    <property type="molecule type" value="Genomic_DNA"/>
</dbReference>